<reference evidence="3" key="1">
    <citation type="submission" date="2020-04" db="EMBL/GenBank/DDBJ databases">
        <title>Draft genome resource of the tomato pathogen Pseudocercospora fuligena.</title>
        <authorList>
            <person name="Zaccaron A."/>
        </authorList>
    </citation>
    <scope>NUCLEOTIDE SEQUENCE</scope>
    <source>
        <strain evidence="3">PF001</strain>
    </source>
</reference>
<proteinExistence type="inferred from homology"/>
<evidence type="ECO:0000256" key="1">
    <source>
        <dbReference type="ARBA" id="ARBA00006484"/>
    </source>
</evidence>
<comment type="caution">
    <text evidence="3">The sequence shown here is derived from an EMBL/GenBank/DDBJ whole genome shotgun (WGS) entry which is preliminary data.</text>
</comment>
<dbReference type="AlphaFoldDB" id="A0A8H6RS96"/>
<organism evidence="3 4">
    <name type="scientific">Pseudocercospora fuligena</name>
    <dbReference type="NCBI Taxonomy" id="685502"/>
    <lineage>
        <taxon>Eukaryota</taxon>
        <taxon>Fungi</taxon>
        <taxon>Dikarya</taxon>
        <taxon>Ascomycota</taxon>
        <taxon>Pezizomycotina</taxon>
        <taxon>Dothideomycetes</taxon>
        <taxon>Dothideomycetidae</taxon>
        <taxon>Mycosphaerellales</taxon>
        <taxon>Mycosphaerellaceae</taxon>
        <taxon>Pseudocercospora</taxon>
    </lineage>
</organism>
<dbReference type="Pfam" id="PF13561">
    <property type="entry name" value="adh_short_C2"/>
    <property type="match status" value="1"/>
</dbReference>
<evidence type="ECO:0000313" key="4">
    <source>
        <dbReference type="Proteomes" id="UP000660729"/>
    </source>
</evidence>
<keyword evidence="2" id="KW-0560">Oxidoreductase</keyword>
<evidence type="ECO:0000256" key="2">
    <source>
        <dbReference type="ARBA" id="ARBA00023002"/>
    </source>
</evidence>
<comment type="similarity">
    <text evidence="1">Belongs to the short-chain dehydrogenases/reductases (SDR) family.</text>
</comment>
<name>A0A8H6RS96_9PEZI</name>
<accession>A0A8H6RS96</accession>
<dbReference type="Gene3D" id="3.40.50.720">
    <property type="entry name" value="NAD(P)-binding Rossmann-like Domain"/>
    <property type="match status" value="1"/>
</dbReference>
<dbReference type="PANTHER" id="PTHR43477">
    <property type="entry name" value="DIHYDROANTICAPSIN 7-DEHYDROGENASE"/>
    <property type="match status" value="1"/>
</dbReference>
<dbReference type="InterPro" id="IPR002347">
    <property type="entry name" value="SDR_fam"/>
</dbReference>
<gene>
    <name evidence="3" type="ORF">HII31_02450</name>
</gene>
<keyword evidence="4" id="KW-1185">Reference proteome</keyword>
<dbReference type="InterPro" id="IPR051122">
    <property type="entry name" value="SDR_DHRS6-like"/>
</dbReference>
<dbReference type="GO" id="GO:0016491">
    <property type="term" value="F:oxidoreductase activity"/>
    <property type="evidence" value="ECO:0007669"/>
    <property type="project" value="UniProtKB-KW"/>
</dbReference>
<dbReference type="SUPFAM" id="SSF51735">
    <property type="entry name" value="NAD(P)-binding Rossmann-fold domains"/>
    <property type="match status" value="1"/>
</dbReference>
<evidence type="ECO:0000313" key="3">
    <source>
        <dbReference type="EMBL" id="KAF7196383.1"/>
    </source>
</evidence>
<dbReference type="Proteomes" id="UP000660729">
    <property type="component" value="Unassembled WGS sequence"/>
</dbReference>
<dbReference type="EMBL" id="JABCIY010000027">
    <property type="protein sequence ID" value="KAF7196383.1"/>
    <property type="molecule type" value="Genomic_DNA"/>
</dbReference>
<sequence>MAATALEGLVRGLAVDLAPVRVKLVSAGPVKTDMLLKALPEEYVKMYEEETLTKQLGKVEHVAEAYLYIIKDGGVTGSILATDSGRRIA</sequence>
<dbReference type="OrthoDB" id="294295at2759"/>
<protein>
    <submittedName>
        <fullName evidence="3">Short-chain dehydrogenase/reductase malC</fullName>
    </submittedName>
</protein>
<dbReference type="PANTHER" id="PTHR43477:SF1">
    <property type="entry name" value="DIHYDROANTICAPSIN 7-DEHYDROGENASE"/>
    <property type="match status" value="1"/>
</dbReference>
<dbReference type="CDD" id="cd05233">
    <property type="entry name" value="SDR_c"/>
    <property type="match status" value="1"/>
</dbReference>
<dbReference type="InterPro" id="IPR036291">
    <property type="entry name" value="NAD(P)-bd_dom_sf"/>
</dbReference>